<organism evidence="5 6">
    <name type="scientific">Mytilus coruscus</name>
    <name type="common">Sea mussel</name>
    <dbReference type="NCBI Taxonomy" id="42192"/>
    <lineage>
        <taxon>Eukaryota</taxon>
        <taxon>Metazoa</taxon>
        <taxon>Spiralia</taxon>
        <taxon>Lophotrochozoa</taxon>
        <taxon>Mollusca</taxon>
        <taxon>Bivalvia</taxon>
        <taxon>Autobranchia</taxon>
        <taxon>Pteriomorphia</taxon>
        <taxon>Mytilida</taxon>
        <taxon>Mytiloidea</taxon>
        <taxon>Mytilidae</taxon>
        <taxon>Mytilinae</taxon>
        <taxon>Mytilus</taxon>
    </lineage>
</organism>
<dbReference type="SUPFAM" id="SSF56112">
    <property type="entry name" value="Protein kinase-like (PK-like)"/>
    <property type="match status" value="1"/>
</dbReference>
<feature type="domain" description="Protein kinase" evidence="4">
    <location>
        <begin position="566"/>
        <end position="888"/>
    </location>
</feature>
<dbReference type="Pfam" id="PF00350">
    <property type="entry name" value="Dynamin_N"/>
    <property type="match status" value="1"/>
</dbReference>
<dbReference type="PROSITE" id="PS00107">
    <property type="entry name" value="PROTEIN_KINASE_ATP"/>
    <property type="match status" value="1"/>
</dbReference>
<dbReference type="Proteomes" id="UP000507470">
    <property type="component" value="Unassembled WGS sequence"/>
</dbReference>
<sequence>MDAQVVIKELIQKDNKRRDKIFEIYKEIENVFQMDVNFRRVVITEFDDVTNDLAKLETTLRSPECPILIAGETSAGKSSLINLLIGRSILPVRMLSCTSTICKIWNSEQRKIVFTNMQDEKETHSFSLDDYEDKMKVLLTDNVGKGSEVKEWKFVDIYIPVPLLENTITIVDSPGIQEQDNTRLMERFFDYLPNAIAFIYVIDSGRASGLENDQWEKKRISKKLSPTRNYANLLEGISKMMPIILKAKLITHVRWQKHVVQKMVERIASIFATSKQTKDERKRRIEEAENRLALLQNKLEIVKTSALVKVDEKGKAIATDIVQHLITSKEKMFQWNESELRVEKDLFKPIEFINKRIETEILTWYIKNKDRINNEIESMIKNEFMIVEEDLRIQESLFGSIDTWHESTYGPYVMLSSAMFGLTPPVTYLMFGLALIPGLSFFSIPYLVIKGLNQIAKSRIEILRTFVENIFENCVTESYIFKRMKPFLEHLKHKVRHVCEIAVPRKITADKMFIDNALKQKSSLMDMMCQYCPIQYQCEMLLGKIEILLLEHFPESKVSFQYIYNARLEHEIGKGSFSNVQSAIIPINSEETIVAVKTLRTALDGMYSYKQLSEELILRLGLDAGKSNYGQLFCICIIFKTFSKKIHVFVYCLQQIKQQTTEHYEDIRYITFKSLGDKFLQIYMEYCEDSLYSIVMKKQTPKACSDFETLPDCNDSWTFITTIMEGLCSALEYVHRAGFVHRNLKLENILVKGGHSVRLADLRISRSEENISGTVAGSPSYMAPEVMNGEFCGSEADIYSLGMVVYELWYYRPVFTRPLSFSPSKYEFIFHTPKELEEKVLKGCRPDCEIPLKPPTQLTAVMQKCWDANKEERPTAAEVFKRLREVKLN</sequence>
<evidence type="ECO:0000256" key="2">
    <source>
        <dbReference type="SAM" id="Coils"/>
    </source>
</evidence>
<name>A0A6J8AE31_MYTCO</name>
<accession>A0A6J8AE31</accession>
<dbReference type="EMBL" id="CACVKT020001210">
    <property type="protein sequence ID" value="CAC5365948.1"/>
    <property type="molecule type" value="Genomic_DNA"/>
</dbReference>
<dbReference type="InterPro" id="IPR045063">
    <property type="entry name" value="Dynamin_N"/>
</dbReference>
<dbReference type="Gene3D" id="3.40.50.300">
    <property type="entry name" value="P-loop containing nucleotide triphosphate hydrolases"/>
    <property type="match status" value="1"/>
</dbReference>
<keyword evidence="1" id="KW-0547">Nucleotide-binding</keyword>
<evidence type="ECO:0000313" key="5">
    <source>
        <dbReference type="EMBL" id="CAC5365948.1"/>
    </source>
</evidence>
<keyword evidence="1" id="KW-0067">ATP-binding</keyword>
<keyword evidence="6" id="KW-1185">Reference proteome</keyword>
<feature type="binding site" evidence="1">
    <location>
        <position position="597"/>
    </location>
    <ligand>
        <name>ATP</name>
        <dbReference type="ChEBI" id="CHEBI:30616"/>
    </ligand>
</feature>
<dbReference type="InterPro" id="IPR017441">
    <property type="entry name" value="Protein_kinase_ATP_BS"/>
</dbReference>
<evidence type="ECO:0000256" key="3">
    <source>
        <dbReference type="SAM" id="Phobius"/>
    </source>
</evidence>
<evidence type="ECO:0000259" key="4">
    <source>
        <dbReference type="PROSITE" id="PS50011"/>
    </source>
</evidence>
<evidence type="ECO:0000313" key="6">
    <source>
        <dbReference type="Proteomes" id="UP000507470"/>
    </source>
</evidence>
<dbReference type="Pfam" id="PF00069">
    <property type="entry name" value="Pkinase"/>
    <property type="match status" value="1"/>
</dbReference>
<feature type="coiled-coil region" evidence="2">
    <location>
        <begin position="271"/>
        <end position="305"/>
    </location>
</feature>
<keyword evidence="3" id="KW-1133">Transmembrane helix</keyword>
<dbReference type="InterPro" id="IPR000719">
    <property type="entry name" value="Prot_kinase_dom"/>
</dbReference>
<dbReference type="PANTHER" id="PTHR26392">
    <property type="entry name" value="MITOGEN-ACTIVATED PROTEIN KINASE KINASE KINASE 7-RELATED"/>
    <property type="match status" value="1"/>
</dbReference>
<gene>
    <name evidence="5" type="ORF">MCOR_6425</name>
</gene>
<feature type="transmembrane region" description="Helical" evidence="3">
    <location>
        <begin position="426"/>
        <end position="449"/>
    </location>
</feature>
<dbReference type="GO" id="GO:0004672">
    <property type="term" value="F:protein kinase activity"/>
    <property type="evidence" value="ECO:0007669"/>
    <property type="project" value="InterPro"/>
</dbReference>
<dbReference type="SUPFAM" id="SSF52540">
    <property type="entry name" value="P-loop containing nucleoside triphosphate hydrolases"/>
    <property type="match status" value="1"/>
</dbReference>
<dbReference type="Gene3D" id="1.10.510.10">
    <property type="entry name" value="Transferase(Phosphotransferase) domain 1"/>
    <property type="match status" value="1"/>
</dbReference>
<dbReference type="PROSITE" id="PS50011">
    <property type="entry name" value="PROTEIN_KINASE_DOM"/>
    <property type="match status" value="1"/>
</dbReference>
<evidence type="ECO:0000256" key="1">
    <source>
        <dbReference type="PROSITE-ProRule" id="PRU10141"/>
    </source>
</evidence>
<keyword evidence="3" id="KW-0812">Transmembrane</keyword>
<dbReference type="GO" id="GO:0005524">
    <property type="term" value="F:ATP binding"/>
    <property type="evidence" value="ECO:0007669"/>
    <property type="project" value="UniProtKB-UniRule"/>
</dbReference>
<dbReference type="AlphaFoldDB" id="A0A6J8AE31"/>
<keyword evidence="3" id="KW-0472">Membrane</keyword>
<dbReference type="OrthoDB" id="5981483at2759"/>
<dbReference type="InterPro" id="IPR027417">
    <property type="entry name" value="P-loop_NTPase"/>
</dbReference>
<keyword evidence="2" id="KW-0175">Coiled coil</keyword>
<reference evidence="5 6" key="1">
    <citation type="submission" date="2020-06" db="EMBL/GenBank/DDBJ databases">
        <authorList>
            <person name="Li R."/>
            <person name="Bekaert M."/>
        </authorList>
    </citation>
    <scope>NUCLEOTIDE SEQUENCE [LARGE SCALE GENOMIC DNA]</scope>
    <source>
        <strain evidence="6">wild</strain>
    </source>
</reference>
<protein>
    <recommendedName>
        <fullName evidence="4">Protein kinase domain-containing protein</fullName>
    </recommendedName>
</protein>
<dbReference type="PANTHER" id="PTHR26392:SF92">
    <property type="entry name" value="PROTEIN KINASE DOMAIN-CONTAINING PROTEIN"/>
    <property type="match status" value="1"/>
</dbReference>
<proteinExistence type="predicted"/>
<dbReference type="InterPro" id="IPR011009">
    <property type="entry name" value="Kinase-like_dom_sf"/>
</dbReference>